<proteinExistence type="predicted"/>
<dbReference type="InterPro" id="IPR036249">
    <property type="entry name" value="Thioredoxin-like_sf"/>
</dbReference>
<dbReference type="Gene3D" id="3.40.30.10">
    <property type="entry name" value="Glutaredoxin"/>
    <property type="match status" value="1"/>
</dbReference>
<feature type="domain" description="Thioredoxin" evidence="1">
    <location>
        <begin position="13"/>
        <end position="97"/>
    </location>
</feature>
<dbReference type="SUPFAM" id="SSF52833">
    <property type="entry name" value="Thioredoxin-like"/>
    <property type="match status" value="1"/>
</dbReference>
<sequence length="127" mass="14321">MTTSTTGWTLLSTAAAFKAAYDRSDNKLIVFYFTQDNCPPCNIIAPLLAPWKTASAYSGCLFYEINESHYSNVPSDIEFSEITSFPAMKFYKNYENTDDGYIKFLHNSSVPLTMYSQAETFINANKS</sequence>
<evidence type="ECO:0000259" key="1">
    <source>
        <dbReference type="Pfam" id="PF00085"/>
    </source>
</evidence>
<keyword evidence="3" id="KW-1185">Reference proteome</keyword>
<evidence type="ECO:0000313" key="3">
    <source>
        <dbReference type="Proteomes" id="UP000695562"/>
    </source>
</evidence>
<dbReference type="AlphaFoldDB" id="A0A8J4V6Y7"/>
<organism evidence="2 3">
    <name type="scientific">Polysphondylium violaceum</name>
    <dbReference type="NCBI Taxonomy" id="133409"/>
    <lineage>
        <taxon>Eukaryota</taxon>
        <taxon>Amoebozoa</taxon>
        <taxon>Evosea</taxon>
        <taxon>Eumycetozoa</taxon>
        <taxon>Dictyostelia</taxon>
        <taxon>Dictyosteliales</taxon>
        <taxon>Dictyosteliaceae</taxon>
        <taxon>Polysphondylium</taxon>
    </lineage>
</organism>
<dbReference type="Proteomes" id="UP000695562">
    <property type="component" value="Unassembled WGS sequence"/>
</dbReference>
<dbReference type="InterPro" id="IPR013766">
    <property type="entry name" value="Thioredoxin_domain"/>
</dbReference>
<name>A0A8J4V6Y7_9MYCE</name>
<reference evidence="2" key="1">
    <citation type="submission" date="2020-01" db="EMBL/GenBank/DDBJ databases">
        <title>Development of genomics and gene disruption for Polysphondylium violaceum indicates a role for the polyketide synthase stlB in stalk morphogenesis.</title>
        <authorList>
            <person name="Narita B."/>
            <person name="Kawabe Y."/>
            <person name="Kin K."/>
            <person name="Saito T."/>
            <person name="Gibbs R."/>
            <person name="Kuspa A."/>
            <person name="Muzny D."/>
            <person name="Queller D."/>
            <person name="Richards S."/>
            <person name="Strassman J."/>
            <person name="Sucgang R."/>
            <person name="Worley K."/>
            <person name="Schaap P."/>
        </authorList>
    </citation>
    <scope>NUCLEOTIDE SEQUENCE</scope>
    <source>
        <strain evidence="2">QSvi11</strain>
    </source>
</reference>
<comment type="caution">
    <text evidence="2">The sequence shown here is derived from an EMBL/GenBank/DDBJ whole genome shotgun (WGS) entry which is preliminary data.</text>
</comment>
<dbReference type="OrthoDB" id="2121326at2759"/>
<dbReference type="CDD" id="cd02947">
    <property type="entry name" value="TRX_family"/>
    <property type="match status" value="1"/>
</dbReference>
<protein>
    <recommendedName>
        <fullName evidence="1">Thioredoxin domain-containing protein</fullName>
    </recommendedName>
</protein>
<dbReference type="Pfam" id="PF00085">
    <property type="entry name" value="Thioredoxin"/>
    <property type="match status" value="1"/>
</dbReference>
<dbReference type="EMBL" id="AJWJ01000065">
    <property type="protein sequence ID" value="KAF2076307.1"/>
    <property type="molecule type" value="Genomic_DNA"/>
</dbReference>
<evidence type="ECO:0000313" key="2">
    <source>
        <dbReference type="EMBL" id="KAF2076307.1"/>
    </source>
</evidence>
<accession>A0A8J4V6Y7</accession>
<gene>
    <name evidence="2" type="ORF">CYY_002363</name>
</gene>